<dbReference type="AlphaFoldDB" id="A0A2S3HTB2"/>
<keyword evidence="1" id="KW-0472">Membrane</keyword>
<dbReference type="EMBL" id="CM008050">
    <property type="protein sequence ID" value="PAN29381.1"/>
    <property type="molecule type" value="Genomic_DNA"/>
</dbReference>
<accession>A0A2S3HTB2</accession>
<organism evidence="2">
    <name type="scientific">Panicum hallii</name>
    <dbReference type="NCBI Taxonomy" id="206008"/>
    <lineage>
        <taxon>Eukaryota</taxon>
        <taxon>Viridiplantae</taxon>
        <taxon>Streptophyta</taxon>
        <taxon>Embryophyta</taxon>
        <taxon>Tracheophyta</taxon>
        <taxon>Spermatophyta</taxon>
        <taxon>Magnoliopsida</taxon>
        <taxon>Liliopsida</taxon>
        <taxon>Poales</taxon>
        <taxon>Poaceae</taxon>
        <taxon>PACMAD clade</taxon>
        <taxon>Panicoideae</taxon>
        <taxon>Panicodae</taxon>
        <taxon>Paniceae</taxon>
        <taxon>Panicinae</taxon>
        <taxon>Panicum</taxon>
        <taxon>Panicum sect. Panicum</taxon>
    </lineage>
</organism>
<dbReference type="Gramene" id="PAN29381">
    <property type="protein sequence ID" value="PAN29381"/>
    <property type="gene ID" value="PAHAL_5G222200"/>
</dbReference>
<feature type="transmembrane region" description="Helical" evidence="1">
    <location>
        <begin position="91"/>
        <end position="110"/>
    </location>
</feature>
<keyword evidence="1" id="KW-0812">Transmembrane</keyword>
<feature type="transmembrane region" description="Helical" evidence="1">
    <location>
        <begin position="27"/>
        <end position="47"/>
    </location>
</feature>
<dbReference type="Proteomes" id="UP000243499">
    <property type="component" value="Chromosome 5"/>
</dbReference>
<name>A0A2S3HTB2_9POAL</name>
<feature type="transmembrane region" description="Helical" evidence="1">
    <location>
        <begin position="68"/>
        <end position="85"/>
    </location>
</feature>
<keyword evidence="1" id="KW-1133">Transmembrane helix</keyword>
<reference evidence="2" key="1">
    <citation type="submission" date="2018-04" db="EMBL/GenBank/DDBJ databases">
        <title>WGS assembly of Panicum hallii.</title>
        <authorList>
            <person name="Lovell J."/>
            <person name="Jenkins J."/>
            <person name="Lowry D."/>
            <person name="Mamidi S."/>
            <person name="Sreedasyam A."/>
            <person name="Weng X."/>
            <person name="Barry K."/>
            <person name="Bonette J."/>
            <person name="Campitelli B."/>
            <person name="Daum C."/>
            <person name="Gordon S."/>
            <person name="Gould B."/>
            <person name="Lipzen A."/>
            <person name="Macqueen A."/>
            <person name="Palacio-Mejia J."/>
            <person name="Plott C."/>
            <person name="Shakirov E."/>
            <person name="Shu S."/>
            <person name="Yoshinaga Y."/>
            <person name="Zane M."/>
            <person name="Rokhsar D."/>
            <person name="Grimwood J."/>
            <person name="Schmutz J."/>
            <person name="Juenger T."/>
        </authorList>
    </citation>
    <scope>NUCLEOTIDE SEQUENCE [LARGE SCALE GENOMIC DNA]</scope>
    <source>
        <strain evidence="2">FIL2</strain>
    </source>
</reference>
<proteinExistence type="predicted"/>
<evidence type="ECO:0000313" key="2">
    <source>
        <dbReference type="EMBL" id="PAN29381.1"/>
    </source>
</evidence>
<sequence>MVQMYANRNYVGEDVLLINSVTITSSYWILMIIFAILVCCSMGWLVWHPNIIISQETEKILNRNTRSWGITGIVLFALVNVMPFSDLIANSVAAGLAFVQVLWLLVLRILHREVVGQITDVENLRSVFLSISRSLDRLATAARTEAFWTGDYLSKLHDSLDIGWQSLSLMELTFSLLESELIAKTYSLAAAAAAATEAASRATANAALALCRSFLGTCRTNMTAIDDMKRATKNKLSADVPIAGEDLQTSIKVVSEATRGLANHLR</sequence>
<evidence type="ECO:0000256" key="1">
    <source>
        <dbReference type="SAM" id="Phobius"/>
    </source>
</evidence>
<gene>
    <name evidence="2" type="ORF">PAHAL_5G222200</name>
</gene>
<protein>
    <submittedName>
        <fullName evidence="2">Uncharacterized protein</fullName>
    </submittedName>
</protein>